<dbReference type="AlphaFoldDB" id="Q1AUW1"/>
<dbReference type="GO" id="GO:0031956">
    <property type="term" value="F:medium-chain fatty acid-CoA ligase activity"/>
    <property type="evidence" value="ECO:0007669"/>
    <property type="project" value="TreeGrafter"/>
</dbReference>
<evidence type="ECO:0000313" key="4">
    <source>
        <dbReference type="EMBL" id="ABG04817.1"/>
    </source>
</evidence>
<dbReference type="eggNOG" id="COG0318">
    <property type="taxonomic scope" value="Bacteria"/>
</dbReference>
<dbReference type="Gene3D" id="3.40.50.12780">
    <property type="entry name" value="N-terminal domain of ligase-like"/>
    <property type="match status" value="1"/>
</dbReference>
<dbReference type="EMBL" id="CP000386">
    <property type="protein sequence ID" value="ABG04817.1"/>
    <property type="molecule type" value="Genomic_DNA"/>
</dbReference>
<evidence type="ECO:0000313" key="5">
    <source>
        <dbReference type="Proteomes" id="UP000006637"/>
    </source>
</evidence>
<dbReference type="STRING" id="266117.Rxyl_1867"/>
<dbReference type="PANTHER" id="PTHR43201:SF8">
    <property type="entry name" value="ACYL-COA SYNTHETASE FAMILY MEMBER 3"/>
    <property type="match status" value="1"/>
</dbReference>
<proteinExistence type="inferred from homology"/>
<organism evidence="4 5">
    <name type="scientific">Rubrobacter xylanophilus (strain DSM 9941 / JCM 11954 / NBRC 16129 / PRD-1)</name>
    <dbReference type="NCBI Taxonomy" id="266117"/>
    <lineage>
        <taxon>Bacteria</taxon>
        <taxon>Bacillati</taxon>
        <taxon>Actinomycetota</taxon>
        <taxon>Rubrobacteria</taxon>
        <taxon>Rubrobacterales</taxon>
        <taxon>Rubrobacteraceae</taxon>
        <taxon>Rubrobacter</taxon>
    </lineage>
</organism>
<dbReference type="Pfam" id="PF00501">
    <property type="entry name" value="AMP-binding"/>
    <property type="match status" value="1"/>
</dbReference>
<dbReference type="InterPro" id="IPR000873">
    <property type="entry name" value="AMP-dep_synth/lig_dom"/>
</dbReference>
<dbReference type="PhylomeDB" id="Q1AUW1"/>
<gene>
    <name evidence="4" type="ordered locus">Rxyl_1867</name>
</gene>
<evidence type="ECO:0000259" key="2">
    <source>
        <dbReference type="Pfam" id="PF00501"/>
    </source>
</evidence>
<dbReference type="InterPro" id="IPR045851">
    <property type="entry name" value="AMP-bd_C_sf"/>
</dbReference>
<dbReference type="InterPro" id="IPR020845">
    <property type="entry name" value="AMP-binding_CS"/>
</dbReference>
<dbReference type="GO" id="GO:0006631">
    <property type="term" value="P:fatty acid metabolic process"/>
    <property type="evidence" value="ECO:0007669"/>
    <property type="project" value="TreeGrafter"/>
</dbReference>
<feature type="domain" description="AMP-binding enzyme C-terminal" evidence="3">
    <location>
        <begin position="414"/>
        <end position="489"/>
    </location>
</feature>
<dbReference type="Pfam" id="PF13193">
    <property type="entry name" value="AMP-binding_C"/>
    <property type="match status" value="1"/>
</dbReference>
<evidence type="ECO:0000259" key="3">
    <source>
        <dbReference type="Pfam" id="PF13193"/>
    </source>
</evidence>
<dbReference type="HOGENOM" id="CLU_000022_59_10_11"/>
<protein>
    <submittedName>
        <fullName evidence="4">AMP-dependent synthetase and ligase</fullName>
    </submittedName>
</protein>
<feature type="domain" description="AMP-dependent synthetase/ligase" evidence="2">
    <location>
        <begin position="5"/>
        <end position="362"/>
    </location>
</feature>
<dbReference type="RefSeq" id="WP_011564833.1">
    <property type="nucleotide sequence ID" value="NC_008148.1"/>
</dbReference>
<dbReference type="PROSITE" id="PS00455">
    <property type="entry name" value="AMP_BINDING"/>
    <property type="match status" value="1"/>
</dbReference>
<reference evidence="4 5" key="1">
    <citation type="submission" date="2006-06" db="EMBL/GenBank/DDBJ databases">
        <title>Complete sequence of Rubrobacter xylanophilus DSM 9941.</title>
        <authorList>
            <consortium name="US DOE Joint Genome Institute"/>
            <person name="Copeland A."/>
            <person name="Lucas S."/>
            <person name="Lapidus A."/>
            <person name="Barry K."/>
            <person name="Detter J.C."/>
            <person name="Glavina del Rio T."/>
            <person name="Hammon N."/>
            <person name="Israni S."/>
            <person name="Dalin E."/>
            <person name="Tice H."/>
            <person name="Pitluck S."/>
            <person name="Munk A.C."/>
            <person name="Brettin T."/>
            <person name="Bruce D."/>
            <person name="Han C."/>
            <person name="Tapia R."/>
            <person name="Gilna P."/>
            <person name="Schmutz J."/>
            <person name="Larimer F."/>
            <person name="Land M."/>
            <person name="Hauser L."/>
            <person name="Kyrpides N."/>
            <person name="Lykidis A."/>
            <person name="da Costa M.S."/>
            <person name="Rainey F.A."/>
            <person name="Empadinhas N."/>
            <person name="Jolivet E."/>
            <person name="Battista J.R."/>
            <person name="Richardson P."/>
        </authorList>
    </citation>
    <scope>NUCLEOTIDE SEQUENCE [LARGE SCALE GENOMIC DNA]</scope>
    <source>
        <strain evidence="5">DSM 9941 / JCM 11954 / NBRC 16129 / PRD-1</strain>
    </source>
</reference>
<sequence>MPPAFHDTATRVPGHTALTIDNEMISHGDLDRSAARIGGWLRSRGIGQGERVVLCGGNSLNFVMAYLGILRAGAVVVPAGATLTERELRHLVEDSGATCALGYGDALKKLVAISRGDYELRLVVALEERTTSAVPCLQQVISEGEPLEPENAGGDETALLAYTSGTTGRPKGVPLSHANLLSSIRAVMRAWRWCENDVLVHALPLSHQHGLGGVHASLLAGARAVVHSKFDPGRLCAAIESESATVLFAVPAIYERLVEWEGIRDVNFSSLRLAVSGSAALSPELAHRVSAVLGRDVLERYGSTESGLSVSNPYDGPRKFGSVGLPLPGTELAIVDDHGCCMPPGNAGEIVLRGPQVFSGYWNLPDATRDSFYPGGWFRTGDIGRVDPGDGYLTITGRSKELIISGGLNVYPREVELVLESHPAVDRAAVVGVPSERWGEEVVAFVVPAQGNMVDSSKLASHVREHLSGYKCPKRFLKIDELPRNEVGKVLRNELVRIAGEEARAGP</sequence>
<dbReference type="PANTHER" id="PTHR43201">
    <property type="entry name" value="ACYL-COA SYNTHETASE"/>
    <property type="match status" value="1"/>
</dbReference>
<dbReference type="Gene3D" id="3.30.300.30">
    <property type="match status" value="1"/>
</dbReference>
<dbReference type="InterPro" id="IPR025110">
    <property type="entry name" value="AMP-bd_C"/>
</dbReference>
<dbReference type="KEGG" id="rxy:Rxyl_1867"/>
<keyword evidence="5" id="KW-1185">Reference proteome</keyword>
<dbReference type="InterPro" id="IPR042099">
    <property type="entry name" value="ANL_N_sf"/>
</dbReference>
<dbReference type="Proteomes" id="UP000006637">
    <property type="component" value="Chromosome"/>
</dbReference>
<name>Q1AUW1_RUBXD</name>
<evidence type="ECO:0000256" key="1">
    <source>
        <dbReference type="ARBA" id="ARBA00006432"/>
    </source>
</evidence>
<keyword evidence="4" id="KW-0436">Ligase</keyword>
<dbReference type="SUPFAM" id="SSF56801">
    <property type="entry name" value="Acetyl-CoA synthetase-like"/>
    <property type="match status" value="1"/>
</dbReference>
<accession>Q1AUW1</accession>
<comment type="similarity">
    <text evidence="1">Belongs to the ATP-dependent AMP-binding enzyme family.</text>
</comment>